<dbReference type="AlphaFoldDB" id="A0A835BW99"/>
<evidence type="ECO:0000313" key="1">
    <source>
        <dbReference type="EMBL" id="KAF8716306.1"/>
    </source>
</evidence>
<name>A0A835BW99_9POAL</name>
<accession>A0A835BW99</accession>
<comment type="caution">
    <text evidence="1">The sequence shown here is derived from an EMBL/GenBank/DDBJ whole genome shotgun (WGS) entry which is preliminary data.</text>
</comment>
<gene>
    <name evidence="2" type="ORF">HU200_019056</name>
    <name evidence="1" type="ORF">HU200_026593</name>
</gene>
<dbReference type="Proteomes" id="UP000636709">
    <property type="component" value="Unassembled WGS sequence"/>
</dbReference>
<evidence type="ECO:0000313" key="2">
    <source>
        <dbReference type="EMBL" id="KAF8727448.1"/>
    </source>
</evidence>
<dbReference type="EMBL" id="JACEFO010001727">
    <property type="protein sequence ID" value="KAF8716306.1"/>
    <property type="molecule type" value="Genomic_DNA"/>
</dbReference>
<reference evidence="1" key="1">
    <citation type="submission" date="2020-07" db="EMBL/GenBank/DDBJ databases">
        <title>Genome sequence and genetic diversity analysis of an under-domesticated orphan crop, white fonio (Digitaria exilis).</title>
        <authorList>
            <person name="Bennetzen J.L."/>
            <person name="Chen S."/>
            <person name="Ma X."/>
            <person name="Wang X."/>
            <person name="Yssel A.E.J."/>
            <person name="Chaluvadi S.R."/>
            <person name="Johnson M."/>
            <person name="Gangashetty P."/>
            <person name="Hamidou F."/>
            <person name="Sanogo M.D."/>
            <person name="Zwaenepoel A."/>
            <person name="Wallace J."/>
            <person name="Van De Peer Y."/>
            <person name="Van Deynze A."/>
        </authorList>
    </citation>
    <scope>NUCLEOTIDE SEQUENCE</scope>
    <source>
        <tissue evidence="1">Leaves</tissue>
    </source>
</reference>
<keyword evidence="3" id="KW-1185">Reference proteome</keyword>
<dbReference type="EMBL" id="JACEFO010001644">
    <property type="protein sequence ID" value="KAF8727448.1"/>
    <property type="molecule type" value="Genomic_DNA"/>
</dbReference>
<proteinExistence type="predicted"/>
<organism evidence="1 3">
    <name type="scientific">Digitaria exilis</name>
    <dbReference type="NCBI Taxonomy" id="1010633"/>
    <lineage>
        <taxon>Eukaryota</taxon>
        <taxon>Viridiplantae</taxon>
        <taxon>Streptophyta</taxon>
        <taxon>Embryophyta</taxon>
        <taxon>Tracheophyta</taxon>
        <taxon>Spermatophyta</taxon>
        <taxon>Magnoliopsida</taxon>
        <taxon>Liliopsida</taxon>
        <taxon>Poales</taxon>
        <taxon>Poaceae</taxon>
        <taxon>PACMAD clade</taxon>
        <taxon>Panicoideae</taxon>
        <taxon>Panicodae</taxon>
        <taxon>Paniceae</taxon>
        <taxon>Anthephorinae</taxon>
        <taxon>Digitaria</taxon>
    </lineage>
</organism>
<evidence type="ECO:0000313" key="3">
    <source>
        <dbReference type="Proteomes" id="UP000636709"/>
    </source>
</evidence>
<sequence>MNKPRSGQGKSRGGGGLGRVLRKQMVRLCIIRECVIMLLFYHD</sequence>
<protein>
    <submittedName>
        <fullName evidence="1">Uncharacterized protein</fullName>
    </submittedName>
</protein>